<keyword evidence="2" id="KW-1185">Reference proteome</keyword>
<comment type="caution">
    <text evidence="1">The sequence shown here is derived from an EMBL/GenBank/DDBJ whole genome shotgun (WGS) entry which is preliminary data.</text>
</comment>
<reference evidence="1" key="1">
    <citation type="submission" date="2021-01" db="EMBL/GenBank/DDBJ databases">
        <title>Modified the classification status of verrucomicrobia.</title>
        <authorList>
            <person name="Feng X."/>
        </authorList>
    </citation>
    <scope>NUCLEOTIDE SEQUENCE</scope>
    <source>
        <strain evidence="1">JCM 18052</strain>
    </source>
</reference>
<dbReference type="AlphaFoldDB" id="A0A934R6U4"/>
<proteinExistence type="predicted"/>
<evidence type="ECO:0000313" key="1">
    <source>
        <dbReference type="EMBL" id="MBK1816495.1"/>
    </source>
</evidence>
<gene>
    <name evidence="1" type="ORF">JIN84_12790</name>
</gene>
<name>A0A934R6U4_9BACT</name>
<organism evidence="1 2">
    <name type="scientific">Luteolibacter yonseiensis</name>
    <dbReference type="NCBI Taxonomy" id="1144680"/>
    <lineage>
        <taxon>Bacteria</taxon>
        <taxon>Pseudomonadati</taxon>
        <taxon>Verrucomicrobiota</taxon>
        <taxon>Verrucomicrobiia</taxon>
        <taxon>Verrucomicrobiales</taxon>
        <taxon>Verrucomicrobiaceae</taxon>
        <taxon>Luteolibacter</taxon>
    </lineage>
</organism>
<sequence>MINFEDIDKRLAGIGKDRSWLAEQSGRKPNSIRVALAANSDPKNRTRFLQEKLSATIEAEEQRLALPVRKDEPIIPGYSQIFLNDEELDIADQASRIVDSPSLASFCRDVIQAEARRIIREAQAGKGVPALHAVADEPDPDFTQMQGKVIYQTKKQSGSKSTPTGRA</sequence>
<accession>A0A934R6U4</accession>
<evidence type="ECO:0000313" key="2">
    <source>
        <dbReference type="Proteomes" id="UP000600139"/>
    </source>
</evidence>
<dbReference type="Proteomes" id="UP000600139">
    <property type="component" value="Unassembled WGS sequence"/>
</dbReference>
<dbReference type="EMBL" id="JAENIK010000011">
    <property type="protein sequence ID" value="MBK1816495.1"/>
    <property type="molecule type" value="Genomic_DNA"/>
</dbReference>
<dbReference type="RefSeq" id="WP_200351428.1">
    <property type="nucleotide sequence ID" value="NZ_BAABHZ010000006.1"/>
</dbReference>
<protein>
    <submittedName>
        <fullName evidence="1">Uncharacterized protein</fullName>
    </submittedName>
</protein>